<dbReference type="Proteomes" id="UP000242381">
    <property type="component" value="Unassembled WGS sequence"/>
</dbReference>
<dbReference type="AlphaFoldDB" id="A0A1X0S2I5"/>
<sequence>MYKDSENIEAGIAASQVRAKQSAKQLIAYTFEYEAKNQLDEQAESSGSSSKQIKIRIVECDNVFVHGMELSVGSIIKSEASHLRKCYHTLNAHHKAIVTLGLNSIIDLSFDSPDVQRNSDENWKALYKKVKDLETNYDPGFCRGDTYLTLHDTIKDLAFKADMRILHDRVSQHHNVEIEVGTVEAAEEDSGDVKFNRDRYLQFGSLFINLALQDQALYVGTQIYHAAIDNSLNNLGKYMDLAINLLCFRDNCLTISNSESLDHFLLLYPEKLTVWTSIWHTYFGKHTFNFPRFDSLSLMLDPEVIFGLAWSGIWHSHWLFVFNGIPFVASPVTQNIHRSIFAAVQENCVKQRQAHRALPFFSID</sequence>
<reference evidence="1 2" key="1">
    <citation type="journal article" date="2016" name="Proc. Natl. Acad. Sci. U.S.A.">
        <title>Lipid metabolic changes in an early divergent fungus govern the establishment of a mutualistic symbiosis with endobacteria.</title>
        <authorList>
            <person name="Lastovetsky O.A."/>
            <person name="Gaspar M.L."/>
            <person name="Mondo S.J."/>
            <person name="LaButti K.M."/>
            <person name="Sandor L."/>
            <person name="Grigoriev I.V."/>
            <person name="Henry S.A."/>
            <person name="Pawlowska T.E."/>
        </authorList>
    </citation>
    <scope>NUCLEOTIDE SEQUENCE [LARGE SCALE GENOMIC DNA]</scope>
    <source>
        <strain evidence="1 2">ATCC 11559</strain>
    </source>
</reference>
<evidence type="ECO:0000313" key="2">
    <source>
        <dbReference type="Proteomes" id="UP000242381"/>
    </source>
</evidence>
<dbReference type="EMBL" id="KV921328">
    <property type="protein sequence ID" value="ORE18512.1"/>
    <property type="molecule type" value="Genomic_DNA"/>
</dbReference>
<name>A0A1X0S2I5_RHIZD</name>
<protein>
    <submittedName>
        <fullName evidence="1">Uncharacterized protein</fullName>
    </submittedName>
</protein>
<dbReference type="VEuPathDB" id="FungiDB:BCV72DRAFT_218417"/>
<gene>
    <name evidence="1" type="ORF">BCV71DRAFT_285255</name>
</gene>
<evidence type="ECO:0000313" key="1">
    <source>
        <dbReference type="EMBL" id="ORE18512.1"/>
    </source>
</evidence>
<organism evidence="1 2">
    <name type="scientific">Rhizopus microsporus</name>
    <dbReference type="NCBI Taxonomy" id="58291"/>
    <lineage>
        <taxon>Eukaryota</taxon>
        <taxon>Fungi</taxon>
        <taxon>Fungi incertae sedis</taxon>
        <taxon>Mucoromycota</taxon>
        <taxon>Mucoromycotina</taxon>
        <taxon>Mucoromycetes</taxon>
        <taxon>Mucorales</taxon>
        <taxon>Mucorineae</taxon>
        <taxon>Rhizopodaceae</taxon>
        <taxon>Rhizopus</taxon>
    </lineage>
</organism>
<accession>A0A1X0S2I5</accession>
<proteinExistence type="predicted"/>